<keyword evidence="3" id="KW-1185">Reference proteome</keyword>
<feature type="domain" description="VTC" evidence="1">
    <location>
        <begin position="46"/>
        <end position="249"/>
    </location>
</feature>
<reference evidence="2 3" key="1">
    <citation type="journal article" date="2023" name="Environ Microbiome">
        <title>A coral-associated actinobacterium mitigates coral bleaching under heat stress.</title>
        <authorList>
            <person name="Li J."/>
            <person name="Zou Y."/>
            <person name="Li Q."/>
            <person name="Zhang J."/>
            <person name="Bourne D.G."/>
            <person name="Lyu Y."/>
            <person name="Liu C."/>
            <person name="Zhang S."/>
        </authorList>
    </citation>
    <scope>NUCLEOTIDE SEQUENCE [LARGE SCALE GENOMIC DNA]</scope>
    <source>
        <strain evidence="2 3">SCSIO 13291</strain>
    </source>
</reference>
<gene>
    <name evidence="2" type="ORF">PCC79_04525</name>
</gene>
<dbReference type="EMBL" id="CP115965">
    <property type="protein sequence ID" value="WZW99465.1"/>
    <property type="molecule type" value="Genomic_DNA"/>
</dbReference>
<dbReference type="Pfam" id="PF09359">
    <property type="entry name" value="VTC"/>
    <property type="match status" value="1"/>
</dbReference>
<proteinExistence type="predicted"/>
<organism evidence="2 3">
    <name type="scientific">Propioniciclava soli</name>
    <dbReference type="NCBI Taxonomy" id="2775081"/>
    <lineage>
        <taxon>Bacteria</taxon>
        <taxon>Bacillati</taxon>
        <taxon>Actinomycetota</taxon>
        <taxon>Actinomycetes</taxon>
        <taxon>Propionibacteriales</taxon>
        <taxon>Propionibacteriaceae</taxon>
        <taxon>Propioniciclava</taxon>
    </lineage>
</organism>
<accession>A0ABZ3CA48</accession>
<protein>
    <submittedName>
        <fullName evidence="2">Polyphosphate polymerase domain-containing protein</fullName>
    </submittedName>
</protein>
<dbReference type="RefSeq" id="WP_342373139.1">
    <property type="nucleotide sequence ID" value="NZ_CP115965.1"/>
</dbReference>
<dbReference type="InterPro" id="IPR033469">
    <property type="entry name" value="CYTH-like_dom_sf"/>
</dbReference>
<name>A0ABZ3CA48_9ACTN</name>
<evidence type="ECO:0000313" key="3">
    <source>
        <dbReference type="Proteomes" id="UP001434337"/>
    </source>
</evidence>
<sequence>MTAVWPTTVPVGGERRGWAGGGRRSADDLPAIGLAELNASAALLTRVDRKYVLAEADLPALWACLPPDARVLEIDHARAFAYRSTYLDTAGLDAYRASAHARRRRWKVRTRSYATGESFLEVKTRRAASTVKERIALPTVDPLAGEGTPFVQSRLAGAGIAVDAAALHPTLVTTYERTTIHLPGSGSRVTLDSGLVWELPGGEARRHFAGRVIVETKSGSTPSTLDHALWRLGHRPARISKYAVGLALLRPDLPANRWHRLLTTLAPAG</sequence>
<dbReference type="Proteomes" id="UP001434337">
    <property type="component" value="Chromosome"/>
</dbReference>
<dbReference type="Gene3D" id="3.20.100.30">
    <property type="entry name" value="VTC, catalytic tunnel domain"/>
    <property type="match status" value="1"/>
</dbReference>
<dbReference type="SUPFAM" id="SSF55154">
    <property type="entry name" value="CYTH-like phosphatases"/>
    <property type="match status" value="1"/>
</dbReference>
<dbReference type="CDD" id="cd07750">
    <property type="entry name" value="PolyPPase_VTC_like"/>
    <property type="match status" value="1"/>
</dbReference>
<evidence type="ECO:0000313" key="2">
    <source>
        <dbReference type="EMBL" id="WZW99465.1"/>
    </source>
</evidence>
<dbReference type="InterPro" id="IPR042267">
    <property type="entry name" value="VTC_sf"/>
</dbReference>
<evidence type="ECO:0000259" key="1">
    <source>
        <dbReference type="Pfam" id="PF09359"/>
    </source>
</evidence>
<dbReference type="InterPro" id="IPR018966">
    <property type="entry name" value="VTC_domain"/>
</dbReference>